<evidence type="ECO:0000256" key="5">
    <source>
        <dbReference type="SAM" id="Phobius"/>
    </source>
</evidence>
<keyword evidence="4 5" id="KW-0472">Membrane</keyword>
<keyword evidence="8" id="KW-1185">Reference proteome</keyword>
<feature type="transmembrane region" description="Helical" evidence="5">
    <location>
        <begin position="88"/>
        <end position="108"/>
    </location>
</feature>
<dbReference type="InterPro" id="IPR050638">
    <property type="entry name" value="AA-Vitamin_Transporters"/>
</dbReference>
<feature type="domain" description="EamA" evidence="6">
    <location>
        <begin position="141"/>
        <end position="278"/>
    </location>
</feature>
<comment type="subcellular location">
    <subcellularLocation>
        <location evidence="1">Membrane</location>
        <topology evidence="1">Multi-pass membrane protein</topology>
    </subcellularLocation>
</comment>
<evidence type="ECO:0000256" key="1">
    <source>
        <dbReference type="ARBA" id="ARBA00004141"/>
    </source>
</evidence>
<protein>
    <submittedName>
        <fullName evidence="7">O-acetylserine/cysteine efflux transporter</fullName>
    </submittedName>
</protein>
<dbReference type="InterPro" id="IPR000620">
    <property type="entry name" value="EamA_dom"/>
</dbReference>
<feature type="transmembrane region" description="Helical" evidence="5">
    <location>
        <begin position="263"/>
        <end position="281"/>
    </location>
</feature>
<gene>
    <name evidence="7" type="ORF">SAMN05661099_0824</name>
</gene>
<feature type="transmembrane region" description="Helical" evidence="5">
    <location>
        <begin position="61"/>
        <end position="82"/>
    </location>
</feature>
<feature type="transmembrane region" description="Helical" evidence="5">
    <location>
        <begin position="115"/>
        <end position="134"/>
    </location>
</feature>
<evidence type="ECO:0000259" key="6">
    <source>
        <dbReference type="Pfam" id="PF00892"/>
    </source>
</evidence>
<feature type="transmembrane region" description="Helical" evidence="5">
    <location>
        <begin position="171"/>
        <end position="188"/>
    </location>
</feature>
<evidence type="ECO:0000256" key="2">
    <source>
        <dbReference type="ARBA" id="ARBA00022692"/>
    </source>
</evidence>
<evidence type="ECO:0000256" key="4">
    <source>
        <dbReference type="ARBA" id="ARBA00023136"/>
    </source>
</evidence>
<feature type="transmembrane region" description="Helical" evidence="5">
    <location>
        <begin position="30"/>
        <end position="49"/>
    </location>
</feature>
<accession>A0A1T5ALI4</accession>
<dbReference type="Pfam" id="PF00892">
    <property type="entry name" value="EamA"/>
    <property type="match status" value="2"/>
</dbReference>
<reference evidence="8" key="1">
    <citation type="submission" date="2017-02" db="EMBL/GenBank/DDBJ databases">
        <authorList>
            <person name="Varghese N."/>
            <person name="Submissions S."/>
        </authorList>
    </citation>
    <scope>NUCLEOTIDE SEQUENCE [LARGE SCALE GENOMIC DNA]</scope>
    <source>
        <strain evidence="8">DSM 22385</strain>
    </source>
</reference>
<dbReference type="AlphaFoldDB" id="A0A1T5ALI4"/>
<organism evidence="7 8">
    <name type="scientific">Daejeonella lutea</name>
    <dbReference type="NCBI Taxonomy" id="572036"/>
    <lineage>
        <taxon>Bacteria</taxon>
        <taxon>Pseudomonadati</taxon>
        <taxon>Bacteroidota</taxon>
        <taxon>Sphingobacteriia</taxon>
        <taxon>Sphingobacteriales</taxon>
        <taxon>Sphingobacteriaceae</taxon>
        <taxon>Daejeonella</taxon>
    </lineage>
</organism>
<evidence type="ECO:0000256" key="3">
    <source>
        <dbReference type="ARBA" id="ARBA00022989"/>
    </source>
</evidence>
<proteinExistence type="predicted"/>
<dbReference type="EMBL" id="FUYR01000001">
    <property type="protein sequence ID" value="SKB35453.1"/>
    <property type="molecule type" value="Genomic_DNA"/>
</dbReference>
<keyword evidence="3 5" id="KW-1133">Transmembrane helix</keyword>
<dbReference type="Proteomes" id="UP000189981">
    <property type="component" value="Unassembled WGS sequence"/>
</dbReference>
<evidence type="ECO:0000313" key="8">
    <source>
        <dbReference type="Proteomes" id="UP000189981"/>
    </source>
</evidence>
<sequence>MKLKHILLALLTVTIWGVNFIAVHYSLKTFSPFLLCAVRFGLAAIPFVFFIPKPKASWQLVFGYGFFIFVLQFGLLFTGLHLGLSPGLASLVLQVQVFFSMGLAAVVFHDRPSKWKIIGALIAFAGLAMVAIHVGAGTTLLGFILTLFSAMSWAVGNMFSKKVASESSLALVAWGNLVAFPFMMVISLCLEGPESIVTSFAHINAETIISVMYIVYMSTTVGYGMWGFLLNSYSTTVVVPYTLLVPVVGLISSALVLGEEMPLWKIIACIIIMAGLVFNQLEKQVREIFSRLSK</sequence>
<feature type="transmembrane region" description="Helical" evidence="5">
    <location>
        <begin position="140"/>
        <end position="159"/>
    </location>
</feature>
<dbReference type="PANTHER" id="PTHR32322:SF9">
    <property type="entry name" value="AMINO-ACID METABOLITE EFFLUX PUMP-RELATED"/>
    <property type="match status" value="1"/>
</dbReference>
<keyword evidence="2 5" id="KW-0812">Transmembrane</keyword>
<dbReference type="GO" id="GO:0016020">
    <property type="term" value="C:membrane"/>
    <property type="evidence" value="ECO:0007669"/>
    <property type="project" value="UniProtKB-SubCell"/>
</dbReference>
<dbReference type="RefSeq" id="WP_079701371.1">
    <property type="nucleotide sequence ID" value="NZ_FUYR01000001.1"/>
</dbReference>
<dbReference type="STRING" id="572036.SAMN05661099_0824"/>
<feature type="transmembrane region" description="Helical" evidence="5">
    <location>
        <begin position="208"/>
        <end position="230"/>
    </location>
</feature>
<dbReference type="InterPro" id="IPR037185">
    <property type="entry name" value="EmrE-like"/>
</dbReference>
<dbReference type="SUPFAM" id="SSF103481">
    <property type="entry name" value="Multidrug resistance efflux transporter EmrE"/>
    <property type="match status" value="2"/>
</dbReference>
<feature type="domain" description="EamA" evidence="6">
    <location>
        <begin position="5"/>
        <end position="131"/>
    </location>
</feature>
<evidence type="ECO:0000313" key="7">
    <source>
        <dbReference type="EMBL" id="SKB35453.1"/>
    </source>
</evidence>
<dbReference type="PANTHER" id="PTHR32322">
    <property type="entry name" value="INNER MEMBRANE TRANSPORTER"/>
    <property type="match status" value="1"/>
</dbReference>
<name>A0A1T5ALI4_9SPHI</name>
<feature type="transmembrane region" description="Helical" evidence="5">
    <location>
        <begin position="237"/>
        <end position="257"/>
    </location>
</feature>
<dbReference type="OrthoDB" id="9812547at2"/>